<name>A0A915DPZ5_9BILA</name>
<keyword evidence="1" id="KW-1185">Reference proteome</keyword>
<evidence type="ECO:0000313" key="1">
    <source>
        <dbReference type="Proteomes" id="UP000887574"/>
    </source>
</evidence>
<evidence type="ECO:0000313" key="2">
    <source>
        <dbReference type="WBParaSite" id="jg21703"/>
    </source>
</evidence>
<sequence>MSSESSDGEENAPAMFPFEVFPEEPRIEKTISSHNKKMLATGGKESHQRVLRLSQGIGLAETSDLAQKRKVEGIKEALVVFLFDLSFDGTLWCWAKQDESIEVPPAPSHPDVRLNNVLETCNGMQGLMFTTQKSVDGTSSKFRIDTVWNNTYLFDIPEGKKCFNVFLFGFQHYPGTAEQLSKEKSENWRRKRDSNIRWTLNNQMEAYF</sequence>
<organism evidence="1 2">
    <name type="scientific">Ditylenchus dipsaci</name>
    <dbReference type="NCBI Taxonomy" id="166011"/>
    <lineage>
        <taxon>Eukaryota</taxon>
        <taxon>Metazoa</taxon>
        <taxon>Ecdysozoa</taxon>
        <taxon>Nematoda</taxon>
        <taxon>Chromadorea</taxon>
        <taxon>Rhabditida</taxon>
        <taxon>Tylenchina</taxon>
        <taxon>Tylenchomorpha</taxon>
        <taxon>Sphaerularioidea</taxon>
        <taxon>Anguinidae</taxon>
        <taxon>Anguininae</taxon>
        <taxon>Ditylenchus</taxon>
    </lineage>
</organism>
<reference evidence="2" key="1">
    <citation type="submission" date="2022-11" db="UniProtKB">
        <authorList>
            <consortium name="WormBaseParasite"/>
        </authorList>
    </citation>
    <scope>IDENTIFICATION</scope>
</reference>
<dbReference type="WBParaSite" id="jg21703">
    <property type="protein sequence ID" value="jg21703"/>
    <property type="gene ID" value="jg21703"/>
</dbReference>
<dbReference type="Proteomes" id="UP000887574">
    <property type="component" value="Unplaced"/>
</dbReference>
<dbReference type="AlphaFoldDB" id="A0A915DPZ5"/>
<proteinExistence type="predicted"/>
<accession>A0A915DPZ5</accession>
<protein>
    <submittedName>
        <fullName evidence="2">Uncharacterized protein</fullName>
    </submittedName>
</protein>